<organism evidence="8 9">
    <name type="scientific">Rhodoferax ferrireducens</name>
    <dbReference type="NCBI Taxonomy" id="192843"/>
    <lineage>
        <taxon>Bacteria</taxon>
        <taxon>Pseudomonadati</taxon>
        <taxon>Pseudomonadota</taxon>
        <taxon>Betaproteobacteria</taxon>
        <taxon>Burkholderiales</taxon>
        <taxon>Comamonadaceae</taxon>
        <taxon>Rhodoferax</taxon>
    </lineage>
</organism>
<feature type="binding site" evidence="6">
    <location>
        <begin position="197"/>
        <end position="198"/>
    </location>
    <ligand>
        <name>S-adenosyl-L-methionine</name>
        <dbReference type="ChEBI" id="CHEBI:59789"/>
    </ligand>
</feature>
<dbReference type="Pfam" id="PF01739">
    <property type="entry name" value="CheR"/>
    <property type="match status" value="1"/>
</dbReference>
<comment type="catalytic activity">
    <reaction evidence="1 5">
        <text>L-glutamyl-[protein] + S-adenosyl-L-methionine = [protein]-L-glutamate 5-O-methyl ester + S-adenosyl-L-homocysteine</text>
        <dbReference type="Rhea" id="RHEA:24452"/>
        <dbReference type="Rhea" id="RHEA-COMP:10208"/>
        <dbReference type="Rhea" id="RHEA-COMP:10311"/>
        <dbReference type="ChEBI" id="CHEBI:29973"/>
        <dbReference type="ChEBI" id="CHEBI:57856"/>
        <dbReference type="ChEBI" id="CHEBI:59789"/>
        <dbReference type="ChEBI" id="CHEBI:82795"/>
        <dbReference type="EC" id="2.1.1.80"/>
    </reaction>
</comment>
<feature type="domain" description="CheR-type methyltransferase" evidence="7">
    <location>
        <begin position="1"/>
        <end position="269"/>
    </location>
</feature>
<dbReference type="EC" id="2.1.1.80" evidence="5"/>
<dbReference type="PANTHER" id="PTHR24422">
    <property type="entry name" value="CHEMOTAXIS PROTEIN METHYLTRANSFERASE"/>
    <property type="match status" value="1"/>
</dbReference>
<dbReference type="PRINTS" id="PR00996">
    <property type="entry name" value="CHERMTFRASE"/>
</dbReference>
<evidence type="ECO:0000256" key="3">
    <source>
        <dbReference type="ARBA" id="ARBA00022679"/>
    </source>
</evidence>
<name>A0A1W9KZW5_9BURK</name>
<dbReference type="SMART" id="SM00138">
    <property type="entry name" value="MeTrc"/>
    <property type="match status" value="1"/>
</dbReference>
<dbReference type="InterPro" id="IPR022642">
    <property type="entry name" value="CheR_C"/>
</dbReference>
<dbReference type="Proteomes" id="UP000192505">
    <property type="component" value="Unassembled WGS sequence"/>
</dbReference>
<dbReference type="InterPro" id="IPR000780">
    <property type="entry name" value="CheR_MeTrfase"/>
</dbReference>
<accession>A0A1W9KZW5</accession>
<evidence type="ECO:0000256" key="1">
    <source>
        <dbReference type="ARBA" id="ARBA00001541"/>
    </source>
</evidence>
<proteinExistence type="predicted"/>
<feature type="binding site" evidence="6">
    <location>
        <position position="76"/>
    </location>
    <ligand>
        <name>S-adenosyl-L-methionine</name>
        <dbReference type="ChEBI" id="CHEBI:59789"/>
    </ligand>
</feature>
<dbReference type="PROSITE" id="PS50123">
    <property type="entry name" value="CHER"/>
    <property type="match status" value="1"/>
</dbReference>
<dbReference type="GO" id="GO:0008983">
    <property type="term" value="F:protein-glutamate O-methyltransferase activity"/>
    <property type="evidence" value="ECO:0007669"/>
    <property type="project" value="UniProtKB-EC"/>
</dbReference>
<dbReference type="InterPro" id="IPR026024">
    <property type="entry name" value="Chemotaxis_MeTrfase_CheR"/>
</dbReference>
<sequence length="269" mass="30311">MQAIAITDNEFAQFQRFIFEAAGISMADAKKALVTGRLGKRLAFHGLQSFGEYFKLLKSGLNPAEVQMAVDLLTTNETYFFREIKHFEFLRAQAIRERSRPQPFRVWSAASSSGEEAYSMAMVLADCMQTTPWEILGTDISTRVIDGARKALYSMERGRHIPPEYLKRFCRKGAGPYEGQLLVERSLRSQVSFRQVNLNAALPELGQFDIVFLRNVMIYFNNDTKRQVVARVISAIKPGGYFCVGHSESLNDITTAVKMVAPAIYRKAG</sequence>
<dbReference type="InterPro" id="IPR029063">
    <property type="entry name" value="SAM-dependent_MTases_sf"/>
</dbReference>
<dbReference type="EMBL" id="MTEI01000001">
    <property type="protein sequence ID" value="OQW90225.1"/>
    <property type="molecule type" value="Genomic_DNA"/>
</dbReference>
<dbReference type="PANTHER" id="PTHR24422:SF26">
    <property type="entry name" value="CHEMOTAXIS PROTEIN METHYLTRANSFERASE"/>
    <property type="match status" value="1"/>
</dbReference>
<dbReference type="SUPFAM" id="SSF47757">
    <property type="entry name" value="Chemotaxis receptor methyltransferase CheR, N-terminal domain"/>
    <property type="match status" value="1"/>
</dbReference>
<feature type="binding site" evidence="6">
    <location>
        <position position="82"/>
    </location>
    <ligand>
        <name>S-adenosyl-L-methionine</name>
        <dbReference type="ChEBI" id="CHEBI:59789"/>
    </ligand>
</feature>
<dbReference type="Gene3D" id="1.10.155.10">
    <property type="entry name" value="Chemotaxis receptor methyltransferase CheR, N-terminal domain"/>
    <property type="match status" value="1"/>
</dbReference>
<comment type="function">
    <text evidence="5">Methylation of the membrane-bound methyl-accepting chemotaxis proteins (MCP) to form gamma-glutamyl methyl ester residues in MCP.</text>
</comment>
<keyword evidence="3 5" id="KW-0808">Transferase</keyword>
<evidence type="ECO:0000256" key="6">
    <source>
        <dbReference type="PIRSR" id="PIRSR000410-1"/>
    </source>
</evidence>
<protein>
    <recommendedName>
        <fullName evidence="5">Chemotaxis protein methyltransferase</fullName>
        <ecNumber evidence="5">2.1.1.80</ecNumber>
    </recommendedName>
</protein>
<evidence type="ECO:0000256" key="2">
    <source>
        <dbReference type="ARBA" id="ARBA00022603"/>
    </source>
</evidence>
<comment type="caution">
    <text evidence="8">The sequence shown here is derived from an EMBL/GenBank/DDBJ whole genome shotgun (WGS) entry which is preliminary data.</text>
</comment>
<reference evidence="8 9" key="1">
    <citation type="submission" date="2017-01" db="EMBL/GenBank/DDBJ databases">
        <title>Novel large sulfur bacteria in the metagenomes of groundwater-fed chemosynthetic microbial mats in the Lake Huron basin.</title>
        <authorList>
            <person name="Sharrar A.M."/>
            <person name="Flood B.E."/>
            <person name="Bailey J.V."/>
            <person name="Jones D.S."/>
            <person name="Biddanda B."/>
            <person name="Ruberg S.A."/>
            <person name="Marcus D.N."/>
            <person name="Dick G.J."/>
        </authorList>
    </citation>
    <scope>NUCLEOTIDE SEQUENCE [LARGE SCALE GENOMIC DNA]</scope>
    <source>
        <strain evidence="8">A7</strain>
    </source>
</reference>
<evidence type="ECO:0000259" key="7">
    <source>
        <dbReference type="PROSITE" id="PS50123"/>
    </source>
</evidence>
<feature type="binding site" evidence="6">
    <location>
        <begin position="214"/>
        <end position="215"/>
    </location>
    <ligand>
        <name>S-adenosyl-L-methionine</name>
        <dbReference type="ChEBI" id="CHEBI:59789"/>
    </ligand>
</feature>
<dbReference type="InterPro" id="IPR022641">
    <property type="entry name" value="CheR_N"/>
</dbReference>
<evidence type="ECO:0000256" key="5">
    <source>
        <dbReference type="PIRNR" id="PIRNR000410"/>
    </source>
</evidence>
<gene>
    <name evidence="8" type="ORF">BWK72_03170</name>
</gene>
<dbReference type="SUPFAM" id="SSF53335">
    <property type="entry name" value="S-adenosyl-L-methionine-dependent methyltransferases"/>
    <property type="match status" value="1"/>
</dbReference>
<dbReference type="InterPro" id="IPR050903">
    <property type="entry name" value="Bact_Chemotaxis_MeTrfase"/>
</dbReference>
<evidence type="ECO:0000256" key="4">
    <source>
        <dbReference type="ARBA" id="ARBA00022691"/>
    </source>
</evidence>
<keyword evidence="4 5" id="KW-0949">S-adenosyl-L-methionine</keyword>
<dbReference type="InterPro" id="IPR036804">
    <property type="entry name" value="CheR_N_sf"/>
</dbReference>
<dbReference type="CDD" id="cd02440">
    <property type="entry name" value="AdoMet_MTases"/>
    <property type="match status" value="1"/>
</dbReference>
<dbReference type="Gene3D" id="3.40.50.150">
    <property type="entry name" value="Vaccinia Virus protein VP39"/>
    <property type="match status" value="1"/>
</dbReference>
<dbReference type="AlphaFoldDB" id="A0A1W9KZW5"/>
<feature type="binding site" evidence="6">
    <location>
        <position position="139"/>
    </location>
    <ligand>
        <name>S-adenosyl-L-methionine</name>
        <dbReference type="ChEBI" id="CHEBI:59789"/>
    </ligand>
</feature>
<feature type="binding site" evidence="6">
    <location>
        <position position="116"/>
    </location>
    <ligand>
        <name>S-adenosyl-L-methionine</name>
        <dbReference type="ChEBI" id="CHEBI:59789"/>
    </ligand>
</feature>
<feature type="binding site" evidence="6">
    <location>
        <position position="78"/>
    </location>
    <ligand>
        <name>S-adenosyl-L-methionine</name>
        <dbReference type="ChEBI" id="CHEBI:59789"/>
    </ligand>
</feature>
<dbReference type="GO" id="GO:0032259">
    <property type="term" value="P:methylation"/>
    <property type="evidence" value="ECO:0007669"/>
    <property type="project" value="UniProtKB-KW"/>
</dbReference>
<evidence type="ECO:0000313" key="8">
    <source>
        <dbReference type="EMBL" id="OQW90225.1"/>
    </source>
</evidence>
<keyword evidence="2 5" id="KW-0489">Methyltransferase</keyword>
<dbReference type="PIRSF" id="PIRSF000410">
    <property type="entry name" value="CheR"/>
    <property type="match status" value="1"/>
</dbReference>
<dbReference type="Pfam" id="PF03705">
    <property type="entry name" value="CheR_N"/>
    <property type="match status" value="1"/>
</dbReference>
<evidence type="ECO:0000313" key="9">
    <source>
        <dbReference type="Proteomes" id="UP000192505"/>
    </source>
</evidence>